<dbReference type="OrthoDB" id="1060058at2759"/>
<organism evidence="2 3">
    <name type="scientific">Jatropha curcas</name>
    <name type="common">Barbados nut</name>
    <dbReference type="NCBI Taxonomy" id="180498"/>
    <lineage>
        <taxon>Eukaryota</taxon>
        <taxon>Viridiplantae</taxon>
        <taxon>Streptophyta</taxon>
        <taxon>Embryophyta</taxon>
        <taxon>Tracheophyta</taxon>
        <taxon>Spermatophyta</taxon>
        <taxon>Magnoliopsida</taxon>
        <taxon>eudicotyledons</taxon>
        <taxon>Gunneridae</taxon>
        <taxon>Pentapetalae</taxon>
        <taxon>rosids</taxon>
        <taxon>fabids</taxon>
        <taxon>Malpighiales</taxon>
        <taxon>Euphorbiaceae</taxon>
        <taxon>Crotonoideae</taxon>
        <taxon>Jatropheae</taxon>
        <taxon>Jatropha</taxon>
    </lineage>
</organism>
<keyword evidence="3" id="KW-1185">Reference proteome</keyword>
<dbReference type="AlphaFoldDB" id="A0A067LKJ6"/>
<feature type="region of interest" description="Disordered" evidence="1">
    <location>
        <begin position="213"/>
        <end position="235"/>
    </location>
</feature>
<sequence length="335" mass="36988">MDNSKENGFDAEFDSSLSFPAEFPYEFASFGSSSDVGSSETESSDEDDFLAGLARRLTQQIGGEPIKKKWVMAGSPESTLSGIGCWSASSNGSPNGELSPPTTPFAAKNDSWELIYEAAGRIDRLKMSNEGDKNCNYQGRGLLGYAAGKIQITGFSSSKSSGHTVPHLNQYQNQVRQNQVVMNPQLQAQPWQGHQIRSRVHPLGLPQSAWPSLQVQSNQHQNQHHQQSHHSSSCKKTPFLGGFSAKRECTGTGVFLPRRYANSSDCNKKSGKVVQAQKSNLEHMNIQNHALNSGFASHHDAMMARRNALMSKQKRNLSHESVLNHEIVLPQEWIY</sequence>
<dbReference type="STRING" id="180498.A0A067LKJ6"/>
<protein>
    <submittedName>
        <fullName evidence="2">Uncharacterized protein</fullName>
    </submittedName>
</protein>
<evidence type="ECO:0000313" key="3">
    <source>
        <dbReference type="Proteomes" id="UP000027138"/>
    </source>
</evidence>
<evidence type="ECO:0000313" key="2">
    <source>
        <dbReference type="EMBL" id="KDP44854.1"/>
    </source>
</evidence>
<gene>
    <name evidence="2" type="ORF">JCGZ_01354</name>
</gene>
<dbReference type="KEGG" id="jcu:105646895"/>
<name>A0A067LKJ6_JATCU</name>
<dbReference type="PANTHER" id="PTHR33356:SF17">
    <property type="entry name" value="TPX2 CENTRAL DOMAIN-CONTAINING PROTEIN"/>
    <property type="match status" value="1"/>
</dbReference>
<dbReference type="PANTHER" id="PTHR33356">
    <property type="entry name" value="TIP41-LIKE PROTEIN"/>
    <property type="match status" value="1"/>
</dbReference>
<dbReference type="EMBL" id="KK914240">
    <property type="protein sequence ID" value="KDP44854.1"/>
    <property type="molecule type" value="Genomic_DNA"/>
</dbReference>
<reference evidence="2 3" key="1">
    <citation type="journal article" date="2014" name="PLoS ONE">
        <title>Global Analysis of Gene Expression Profiles in Physic Nut (Jatropha curcas L.) Seedlings Exposed to Salt Stress.</title>
        <authorList>
            <person name="Zhang L."/>
            <person name="Zhang C."/>
            <person name="Wu P."/>
            <person name="Chen Y."/>
            <person name="Li M."/>
            <person name="Jiang H."/>
            <person name="Wu G."/>
        </authorList>
    </citation>
    <scope>NUCLEOTIDE SEQUENCE [LARGE SCALE GENOMIC DNA]</scope>
    <source>
        <strain evidence="3">cv. GZQX0401</strain>
        <tissue evidence="2">Young leaves</tissue>
    </source>
</reference>
<dbReference type="Proteomes" id="UP000027138">
    <property type="component" value="Unassembled WGS sequence"/>
</dbReference>
<evidence type="ECO:0000256" key="1">
    <source>
        <dbReference type="SAM" id="MobiDB-lite"/>
    </source>
</evidence>
<proteinExistence type="predicted"/>
<accession>A0A067LKJ6</accession>